<feature type="region of interest" description="Disordered" evidence="1">
    <location>
        <begin position="1"/>
        <end position="72"/>
    </location>
</feature>
<gene>
    <name evidence="2" type="ORF">CB5_LOCUS27148</name>
</gene>
<sequence>MAVTSTHLGDGGRGYGGPCHSGGGRKYSRSESDEGGVGYRRNDGKHYRRSTGASDGNSSRLQREQDRQSLNTYRALRVRPPTLRSFIPYSEDFFKCQNQRQNAVLPDVVGPANLGHFPQDSIANGLANHFGGYYNDFFIARFSERDFVIFLPEWVRVEDLVQRKLISLKEVQLRCYIWKPYQEARGSIRYYMWEPYQGARGSIISYRAWIRLARLPFECWSSHCVSAIVSSFGWVLRADDDSIRMTNLSAYRCQVTMDHLSDIRRA</sequence>
<name>A0A6V7QLY7_ANACO</name>
<dbReference type="EMBL" id="LR862137">
    <property type="protein sequence ID" value="CAD1843937.1"/>
    <property type="molecule type" value="Genomic_DNA"/>
</dbReference>
<dbReference type="AlphaFoldDB" id="A0A6V7QLY7"/>
<feature type="compositionally biased region" description="Gly residues" evidence="1">
    <location>
        <begin position="9"/>
        <end position="25"/>
    </location>
</feature>
<evidence type="ECO:0000313" key="2">
    <source>
        <dbReference type="EMBL" id="CAD1843937.1"/>
    </source>
</evidence>
<feature type="compositionally biased region" description="Polar residues" evidence="1">
    <location>
        <begin position="51"/>
        <end position="60"/>
    </location>
</feature>
<proteinExistence type="predicted"/>
<accession>A0A6V7QLY7</accession>
<protein>
    <submittedName>
        <fullName evidence="2">Uncharacterized protein</fullName>
    </submittedName>
</protein>
<evidence type="ECO:0000256" key="1">
    <source>
        <dbReference type="SAM" id="MobiDB-lite"/>
    </source>
</evidence>
<reference evidence="2" key="1">
    <citation type="submission" date="2020-07" db="EMBL/GenBank/DDBJ databases">
        <authorList>
            <person name="Lin J."/>
        </authorList>
    </citation>
    <scope>NUCLEOTIDE SEQUENCE</scope>
</reference>
<organism evidence="2">
    <name type="scientific">Ananas comosus var. bracteatus</name>
    <name type="common">red pineapple</name>
    <dbReference type="NCBI Taxonomy" id="296719"/>
    <lineage>
        <taxon>Eukaryota</taxon>
        <taxon>Viridiplantae</taxon>
        <taxon>Streptophyta</taxon>
        <taxon>Embryophyta</taxon>
        <taxon>Tracheophyta</taxon>
        <taxon>Spermatophyta</taxon>
        <taxon>Magnoliopsida</taxon>
        <taxon>Liliopsida</taxon>
        <taxon>Poales</taxon>
        <taxon>Bromeliaceae</taxon>
        <taxon>Bromelioideae</taxon>
        <taxon>Ananas</taxon>
    </lineage>
</organism>